<comment type="similarity">
    <text evidence="13">Belongs to the NiCoT transporter (TC 2.A.52) family.</text>
</comment>
<keyword evidence="8 13" id="KW-1133">Transmembrane helix</keyword>
<evidence type="ECO:0000256" key="1">
    <source>
        <dbReference type="ARBA" id="ARBA00002510"/>
    </source>
</evidence>
<proteinExistence type="inferred from homology"/>
<keyword evidence="9" id="KW-0406">Ion transport</keyword>
<dbReference type="InterPro" id="IPR011541">
    <property type="entry name" value="Ni/Co_transpt_high_affinity"/>
</dbReference>
<dbReference type="InterPro" id="IPR051224">
    <property type="entry name" value="NiCoT_RcnA"/>
</dbReference>
<dbReference type="PATRIC" id="fig|907488.3.peg.669"/>
<evidence type="ECO:0000256" key="11">
    <source>
        <dbReference type="ARBA" id="ARBA00023136"/>
    </source>
</evidence>
<keyword evidence="4 13" id="KW-0813">Transport</keyword>
<dbReference type="Pfam" id="PF03824">
    <property type="entry name" value="NicO"/>
    <property type="match status" value="1"/>
</dbReference>
<accession>G4A789</accession>
<feature type="transmembrane region" description="Helical" evidence="13">
    <location>
        <begin position="52"/>
        <end position="71"/>
    </location>
</feature>
<dbReference type="GO" id="GO:0006824">
    <property type="term" value="P:cobalt ion transport"/>
    <property type="evidence" value="ECO:0007669"/>
    <property type="project" value="UniProtKB-KW"/>
</dbReference>
<keyword evidence="3" id="KW-0171">Cobalt transport</keyword>
<sequence>MKARLFYSIVFTALVLAIIYLFPWLFKQVVLWQREFNQLISGYLREIKQQPVYAGSLLIAVSFLYGVFHALGPGHGKFIIAGYLATHQTKLGRSMQITFFSSLTQGVVAISAVSIVVLLLQLSSAYFNLSQLWLERTAYALVILLGLNWCWKNGKTLLRQHRQTKKQLQIKKIEGGLVNEMRVGSLIAGKSAVGISGVFANGHTEHHENCGCGHQHMPNPEQLNQGTNIKESLLIILSIGMRPCSGAIFVLFMAYMLDLYAWGVIATLAMALGTGMTLSAFALLVRYARSTAVKMGQWYRLPFANVNMEALMKCLAGIILIFFAMSLLYGTTLPISGGAALFVR</sequence>
<dbReference type="GO" id="GO:0005886">
    <property type="term" value="C:plasma membrane"/>
    <property type="evidence" value="ECO:0007669"/>
    <property type="project" value="UniProtKB-SubCell"/>
</dbReference>
<feature type="transmembrane region" description="Helical" evidence="13">
    <location>
        <begin position="132"/>
        <end position="151"/>
    </location>
</feature>
<dbReference type="GO" id="GO:0046583">
    <property type="term" value="F:monoatomic cation efflux transmembrane transporter activity"/>
    <property type="evidence" value="ECO:0007669"/>
    <property type="project" value="TreeGrafter"/>
</dbReference>
<dbReference type="PANTHER" id="PTHR40659">
    <property type="entry name" value="NICKEL/COBALT EFFLUX SYSTEM RCNA"/>
    <property type="match status" value="1"/>
</dbReference>
<evidence type="ECO:0000256" key="6">
    <source>
        <dbReference type="ARBA" id="ARBA00022596"/>
    </source>
</evidence>
<reference evidence="14 15" key="1">
    <citation type="submission" date="2010-10" db="EMBL/GenBank/DDBJ databases">
        <authorList>
            <person name="Chen C."/>
            <person name="Kittichotirat W."/>
            <person name="Asikainen S."/>
            <person name="Bumgarner R."/>
        </authorList>
    </citation>
    <scope>NUCLEOTIDE SEQUENCE [LARGE SCALE GENOMIC DNA]</scope>
    <source>
        <strain evidence="14 15">SC1083</strain>
    </source>
</reference>
<keyword evidence="5" id="KW-1003">Cell membrane</keyword>
<dbReference type="EMBL" id="AEJM01000016">
    <property type="protein sequence ID" value="EGY34293.1"/>
    <property type="molecule type" value="Genomic_DNA"/>
</dbReference>
<feature type="transmembrane region" description="Helical" evidence="13">
    <location>
        <begin position="310"/>
        <end position="329"/>
    </location>
</feature>
<evidence type="ECO:0000256" key="10">
    <source>
        <dbReference type="ARBA" id="ARBA00023112"/>
    </source>
</evidence>
<evidence type="ECO:0000256" key="13">
    <source>
        <dbReference type="RuleBase" id="RU362101"/>
    </source>
</evidence>
<dbReference type="Proteomes" id="UP000005508">
    <property type="component" value="Unassembled WGS sequence"/>
</dbReference>
<protein>
    <recommendedName>
        <fullName evidence="13">Nickel/cobalt efflux system</fullName>
    </recommendedName>
</protein>
<dbReference type="GO" id="GO:0010045">
    <property type="term" value="P:response to nickel cation"/>
    <property type="evidence" value="ECO:0007669"/>
    <property type="project" value="TreeGrafter"/>
</dbReference>
<evidence type="ECO:0000256" key="5">
    <source>
        <dbReference type="ARBA" id="ARBA00022475"/>
    </source>
</evidence>
<comment type="subcellular location">
    <subcellularLocation>
        <location evidence="2 13">Cell membrane</location>
        <topology evidence="2 13">Multi-pass membrane protein</topology>
    </subcellularLocation>
</comment>
<comment type="function">
    <text evidence="1">Efflux system for nickel and cobalt.</text>
</comment>
<evidence type="ECO:0000256" key="3">
    <source>
        <dbReference type="ARBA" id="ARBA00022426"/>
    </source>
</evidence>
<gene>
    <name evidence="14" type="ORF">SC1083_0680</name>
</gene>
<keyword evidence="11 13" id="KW-0472">Membrane</keyword>
<dbReference type="PANTHER" id="PTHR40659:SF1">
    <property type="entry name" value="NICKEL_COBALT EFFLUX SYSTEM RCNA"/>
    <property type="match status" value="1"/>
</dbReference>
<feature type="transmembrane region" description="Helical" evidence="13">
    <location>
        <begin position="233"/>
        <end position="254"/>
    </location>
</feature>
<feature type="transmembrane region" description="Helical" evidence="13">
    <location>
        <begin position="5"/>
        <end position="26"/>
    </location>
</feature>
<comment type="caution">
    <text evidence="14">The sequence shown here is derived from an EMBL/GenBank/DDBJ whole genome shotgun (WGS) entry which is preliminary data.</text>
</comment>
<dbReference type="AlphaFoldDB" id="G4A789"/>
<evidence type="ECO:0000313" key="15">
    <source>
        <dbReference type="Proteomes" id="UP000005508"/>
    </source>
</evidence>
<evidence type="ECO:0000256" key="4">
    <source>
        <dbReference type="ARBA" id="ARBA00022448"/>
    </source>
</evidence>
<evidence type="ECO:0000256" key="2">
    <source>
        <dbReference type="ARBA" id="ARBA00004651"/>
    </source>
</evidence>
<keyword evidence="6" id="KW-0533">Nickel</keyword>
<evidence type="ECO:0000313" key="14">
    <source>
        <dbReference type="EMBL" id="EGY34293.1"/>
    </source>
</evidence>
<evidence type="ECO:0000256" key="12">
    <source>
        <dbReference type="ARBA" id="ARBA00023285"/>
    </source>
</evidence>
<feature type="transmembrane region" description="Helical" evidence="13">
    <location>
        <begin position="260"/>
        <end position="285"/>
    </location>
</feature>
<keyword evidence="12" id="KW-0170">Cobalt</keyword>
<dbReference type="RefSeq" id="WP_005556578.1">
    <property type="nucleotide sequence ID" value="NZ_AEJM01000016.1"/>
</dbReference>
<keyword evidence="10" id="KW-0921">Nickel transport</keyword>
<dbReference type="GO" id="GO:0032025">
    <property type="term" value="P:response to cobalt ion"/>
    <property type="evidence" value="ECO:0007669"/>
    <property type="project" value="TreeGrafter"/>
</dbReference>
<organism evidence="14 15">
    <name type="scientific">Aggregatibacter actinomycetemcomitans serotype e str. SC1083</name>
    <dbReference type="NCBI Taxonomy" id="907488"/>
    <lineage>
        <taxon>Bacteria</taxon>
        <taxon>Pseudomonadati</taxon>
        <taxon>Pseudomonadota</taxon>
        <taxon>Gammaproteobacteria</taxon>
        <taxon>Pasteurellales</taxon>
        <taxon>Pasteurellaceae</taxon>
        <taxon>Aggregatibacter</taxon>
    </lineage>
</organism>
<evidence type="ECO:0000256" key="9">
    <source>
        <dbReference type="ARBA" id="ARBA00023065"/>
    </source>
</evidence>
<dbReference type="GO" id="GO:0015099">
    <property type="term" value="F:nickel cation transmembrane transporter activity"/>
    <property type="evidence" value="ECO:0007669"/>
    <property type="project" value="UniProtKB-UniRule"/>
</dbReference>
<name>G4A789_AGGAC</name>
<feature type="transmembrane region" description="Helical" evidence="13">
    <location>
        <begin position="97"/>
        <end position="120"/>
    </location>
</feature>
<keyword evidence="7 13" id="KW-0812">Transmembrane</keyword>
<evidence type="ECO:0000256" key="7">
    <source>
        <dbReference type="ARBA" id="ARBA00022692"/>
    </source>
</evidence>
<evidence type="ECO:0000256" key="8">
    <source>
        <dbReference type="ARBA" id="ARBA00022989"/>
    </source>
</evidence>